<accession>C9L9J8</accession>
<reference evidence="3" key="1">
    <citation type="submission" date="2009-09" db="EMBL/GenBank/DDBJ databases">
        <authorList>
            <person name="Weinstock G."/>
            <person name="Sodergren E."/>
            <person name="Clifton S."/>
            <person name="Fulton L."/>
            <person name="Fulton B."/>
            <person name="Courtney L."/>
            <person name="Fronick C."/>
            <person name="Harrison M."/>
            <person name="Strong C."/>
            <person name="Farmer C."/>
            <person name="Delahaunty K."/>
            <person name="Markovic C."/>
            <person name="Hall O."/>
            <person name="Minx P."/>
            <person name="Tomlinson C."/>
            <person name="Mitreva M."/>
            <person name="Nelson J."/>
            <person name="Hou S."/>
            <person name="Wollam A."/>
            <person name="Pepin K.H."/>
            <person name="Johnson M."/>
            <person name="Bhonagiri V."/>
            <person name="Nash W.E."/>
            <person name="Warren W."/>
            <person name="Chinwalla A."/>
            <person name="Mardis E.R."/>
            <person name="Wilson R.K."/>
        </authorList>
    </citation>
    <scope>NUCLEOTIDE SEQUENCE [LARGE SCALE GENOMIC DNA]</scope>
    <source>
        <strain evidence="3">DSM 20583</strain>
    </source>
</reference>
<dbReference type="KEGG" id="bhan:CGC63_14415"/>
<dbReference type="InterPro" id="IPR025711">
    <property type="entry name" value="PepSY"/>
</dbReference>
<proteinExistence type="predicted"/>
<evidence type="ECO:0000313" key="3">
    <source>
        <dbReference type="EMBL" id="EEX21344.1"/>
    </source>
</evidence>
<evidence type="ECO:0000259" key="2">
    <source>
        <dbReference type="Pfam" id="PF03413"/>
    </source>
</evidence>
<sequence length="180" mass="19869">MRRKSDMKKLALGLLAVTLLCGCGTKEAKISMEEAKEAALKAFQGDIIQSNKDEDDGKVVYEFIIDNGPNRCEVEIDGNTGEVLKSELEDSRLRTVPQPSEEPSQESSQPQNSEEIITEDEAKEAALARSGAGSVVKSELDTDDGNVRYEIEIHDGNKEINVEVDAVTKEILHYEEEIID</sequence>
<name>C9L9J8_BLAHA</name>
<keyword evidence="4" id="KW-1185">Reference proteome</keyword>
<dbReference type="Proteomes" id="UP000003755">
    <property type="component" value="Unassembled WGS sequence"/>
</dbReference>
<feature type="compositionally biased region" description="Low complexity" evidence="1">
    <location>
        <begin position="97"/>
        <end position="115"/>
    </location>
</feature>
<organism evidence="3 4">
    <name type="scientific">Blautia hansenii DSM 20583</name>
    <dbReference type="NCBI Taxonomy" id="537007"/>
    <lineage>
        <taxon>Bacteria</taxon>
        <taxon>Bacillati</taxon>
        <taxon>Bacillota</taxon>
        <taxon>Clostridia</taxon>
        <taxon>Lachnospirales</taxon>
        <taxon>Lachnospiraceae</taxon>
        <taxon>Blautia</taxon>
    </lineage>
</organism>
<protein>
    <submittedName>
        <fullName evidence="3">Peptidase propeptide and YPEB domain protein</fullName>
    </submittedName>
</protein>
<gene>
    <name evidence="3" type="ORF">BLAHAN_06081</name>
</gene>
<dbReference type="eggNOG" id="COG3212">
    <property type="taxonomic scope" value="Bacteria"/>
</dbReference>
<dbReference type="STRING" id="537007.BLAHAN_06081"/>
<evidence type="ECO:0000313" key="4">
    <source>
        <dbReference type="Proteomes" id="UP000003755"/>
    </source>
</evidence>
<feature type="compositionally biased region" description="Basic and acidic residues" evidence="1">
    <location>
        <begin position="84"/>
        <end position="93"/>
    </location>
</feature>
<feature type="domain" description="PepSY" evidence="2">
    <location>
        <begin position="117"/>
        <end position="172"/>
    </location>
</feature>
<dbReference type="PROSITE" id="PS51257">
    <property type="entry name" value="PROKAR_LIPOPROTEIN"/>
    <property type="match status" value="1"/>
</dbReference>
<dbReference type="HOGENOM" id="CLU_067057_2_0_9"/>
<evidence type="ECO:0000256" key="1">
    <source>
        <dbReference type="SAM" id="MobiDB-lite"/>
    </source>
</evidence>
<dbReference type="AlphaFoldDB" id="C9L9J8"/>
<dbReference type="Pfam" id="PF03413">
    <property type="entry name" value="PepSY"/>
    <property type="match status" value="2"/>
</dbReference>
<dbReference type="EMBL" id="ABYU02000027">
    <property type="protein sequence ID" value="EEX21344.1"/>
    <property type="molecule type" value="Genomic_DNA"/>
</dbReference>
<feature type="region of interest" description="Disordered" evidence="1">
    <location>
        <begin position="83"/>
        <end position="116"/>
    </location>
</feature>
<comment type="caution">
    <text evidence="3">The sequence shown here is derived from an EMBL/GenBank/DDBJ whole genome shotgun (WGS) entry which is preliminary data.</text>
</comment>
<dbReference type="Gene3D" id="3.10.450.40">
    <property type="match status" value="2"/>
</dbReference>
<feature type="domain" description="PepSY" evidence="2">
    <location>
        <begin position="29"/>
        <end position="87"/>
    </location>
</feature>